<proteinExistence type="predicted"/>
<dbReference type="EMBL" id="JAHRIQ010047824">
    <property type="protein sequence ID" value="MEQ2236796.1"/>
    <property type="molecule type" value="Genomic_DNA"/>
</dbReference>
<evidence type="ECO:0000313" key="1">
    <source>
        <dbReference type="EMBL" id="MEQ2236796.1"/>
    </source>
</evidence>
<dbReference type="Proteomes" id="UP001482620">
    <property type="component" value="Unassembled WGS sequence"/>
</dbReference>
<keyword evidence="2" id="KW-1185">Reference proteome</keyword>
<protein>
    <submittedName>
        <fullName evidence="1">Uncharacterized protein</fullName>
    </submittedName>
</protein>
<accession>A0ABV0TXU6</accession>
<evidence type="ECO:0000313" key="2">
    <source>
        <dbReference type="Proteomes" id="UP001482620"/>
    </source>
</evidence>
<comment type="caution">
    <text evidence="1">The sequence shown here is derived from an EMBL/GenBank/DDBJ whole genome shotgun (WGS) entry which is preliminary data.</text>
</comment>
<organism evidence="1 2">
    <name type="scientific">Ilyodon furcidens</name>
    <name type="common">goldbreast splitfin</name>
    <dbReference type="NCBI Taxonomy" id="33524"/>
    <lineage>
        <taxon>Eukaryota</taxon>
        <taxon>Metazoa</taxon>
        <taxon>Chordata</taxon>
        <taxon>Craniata</taxon>
        <taxon>Vertebrata</taxon>
        <taxon>Euteleostomi</taxon>
        <taxon>Actinopterygii</taxon>
        <taxon>Neopterygii</taxon>
        <taxon>Teleostei</taxon>
        <taxon>Neoteleostei</taxon>
        <taxon>Acanthomorphata</taxon>
        <taxon>Ovalentaria</taxon>
        <taxon>Atherinomorphae</taxon>
        <taxon>Cyprinodontiformes</taxon>
        <taxon>Goodeidae</taxon>
        <taxon>Ilyodon</taxon>
    </lineage>
</organism>
<reference evidence="1 2" key="1">
    <citation type="submission" date="2021-06" db="EMBL/GenBank/DDBJ databases">
        <authorList>
            <person name="Palmer J.M."/>
        </authorList>
    </citation>
    <scope>NUCLEOTIDE SEQUENCE [LARGE SCALE GENOMIC DNA]</scope>
    <source>
        <strain evidence="2">if_2019</strain>
        <tissue evidence="1">Muscle</tissue>
    </source>
</reference>
<sequence length="134" mass="14969">MSVTFVPSGCTEFCNRHELRNTSENHCHLTQFVTTSKCKLKLYHANQKSYIKASLGQKQRGIERVNGCLRVQEVACFACWQGFVSLEGGQRFLLVLGSSECDSDPETWNLGRFQLELGRGGNRPGNSIQVTEAP</sequence>
<name>A0ABV0TXU6_9TELE</name>
<gene>
    <name evidence="1" type="ORF">ILYODFUR_016344</name>
</gene>